<protein>
    <submittedName>
        <fullName evidence="1">Uncharacterized protein</fullName>
    </submittedName>
</protein>
<evidence type="ECO:0000313" key="2">
    <source>
        <dbReference type="Proteomes" id="UP000796761"/>
    </source>
</evidence>
<name>A0A8K1GKZ0_9PASS</name>
<accession>A0A8K1GKZ0</accession>
<dbReference type="Proteomes" id="UP000796761">
    <property type="component" value="Unassembled WGS sequence"/>
</dbReference>
<comment type="caution">
    <text evidence="1">The sequence shown here is derived from an EMBL/GenBank/DDBJ whole genome shotgun (WGS) entry which is preliminary data.</text>
</comment>
<dbReference type="EMBL" id="SWJQ01000161">
    <property type="protein sequence ID" value="TRZ20113.1"/>
    <property type="molecule type" value="Genomic_DNA"/>
</dbReference>
<sequence>MCTLAGSLQQRVSHIVLSSPPGMLCPALRSSAQEGNGSVGASPEEATKLIRGMEHLSCDERLRELGLLSLDKRRLQDDLTEAFQYLKGAYKKDGEGPFTRDAGKICSLIWEIATVHTQKSQSPAVYVTARDRRRKKAEQMEEVSQWSEPVHRPRATCSVILLLCLTSQD</sequence>
<proteinExistence type="predicted"/>
<organism evidence="1 2">
    <name type="scientific">Zosterops borbonicus</name>
    <dbReference type="NCBI Taxonomy" id="364589"/>
    <lineage>
        <taxon>Eukaryota</taxon>
        <taxon>Metazoa</taxon>
        <taxon>Chordata</taxon>
        <taxon>Craniata</taxon>
        <taxon>Vertebrata</taxon>
        <taxon>Euteleostomi</taxon>
        <taxon>Archelosauria</taxon>
        <taxon>Archosauria</taxon>
        <taxon>Dinosauria</taxon>
        <taxon>Saurischia</taxon>
        <taxon>Theropoda</taxon>
        <taxon>Coelurosauria</taxon>
        <taxon>Aves</taxon>
        <taxon>Neognathae</taxon>
        <taxon>Neoaves</taxon>
        <taxon>Telluraves</taxon>
        <taxon>Australaves</taxon>
        <taxon>Passeriformes</taxon>
        <taxon>Sylvioidea</taxon>
        <taxon>Zosteropidae</taxon>
        <taxon>Zosterops</taxon>
    </lineage>
</organism>
<evidence type="ECO:0000313" key="1">
    <source>
        <dbReference type="EMBL" id="TRZ20113.1"/>
    </source>
</evidence>
<keyword evidence="2" id="KW-1185">Reference proteome</keyword>
<reference evidence="1" key="1">
    <citation type="submission" date="2019-04" db="EMBL/GenBank/DDBJ databases">
        <title>Genome assembly of Zosterops borbonicus 15179.</title>
        <authorList>
            <person name="Leroy T."/>
            <person name="Anselmetti Y."/>
            <person name="Tilak M.-K."/>
            <person name="Nabholz B."/>
        </authorList>
    </citation>
    <scope>NUCLEOTIDE SEQUENCE</scope>
    <source>
        <strain evidence="1">HGM_15179</strain>
        <tissue evidence="1">Muscle</tissue>
    </source>
</reference>
<dbReference type="AlphaFoldDB" id="A0A8K1GKZ0"/>
<dbReference type="OrthoDB" id="276744at2759"/>
<gene>
    <name evidence="1" type="ORF">HGM15179_006995</name>
</gene>